<dbReference type="AlphaFoldDB" id="A0AAE0MEU2"/>
<comment type="caution">
    <text evidence="2">The sequence shown here is derived from an EMBL/GenBank/DDBJ whole genome shotgun (WGS) entry which is preliminary data.</text>
</comment>
<evidence type="ECO:0000256" key="1">
    <source>
        <dbReference type="SAM" id="SignalP"/>
    </source>
</evidence>
<keyword evidence="3" id="KW-1185">Reference proteome</keyword>
<gene>
    <name evidence="2" type="ORF">B0H66DRAFT_39203</name>
</gene>
<keyword evidence="1" id="KW-0732">Signal</keyword>
<dbReference type="Proteomes" id="UP001283341">
    <property type="component" value="Unassembled WGS sequence"/>
</dbReference>
<dbReference type="EMBL" id="JAUEDM010000001">
    <property type="protein sequence ID" value="KAK3329837.1"/>
    <property type="molecule type" value="Genomic_DNA"/>
</dbReference>
<proteinExistence type="predicted"/>
<organism evidence="2 3">
    <name type="scientific">Apodospora peruviana</name>
    <dbReference type="NCBI Taxonomy" id="516989"/>
    <lineage>
        <taxon>Eukaryota</taxon>
        <taxon>Fungi</taxon>
        <taxon>Dikarya</taxon>
        <taxon>Ascomycota</taxon>
        <taxon>Pezizomycotina</taxon>
        <taxon>Sordariomycetes</taxon>
        <taxon>Sordariomycetidae</taxon>
        <taxon>Sordariales</taxon>
        <taxon>Lasiosphaeriaceae</taxon>
        <taxon>Apodospora</taxon>
    </lineage>
</organism>
<reference evidence="2" key="1">
    <citation type="journal article" date="2023" name="Mol. Phylogenet. Evol.">
        <title>Genome-scale phylogeny and comparative genomics of the fungal order Sordariales.</title>
        <authorList>
            <person name="Hensen N."/>
            <person name="Bonometti L."/>
            <person name="Westerberg I."/>
            <person name="Brannstrom I.O."/>
            <person name="Guillou S."/>
            <person name="Cros-Aarteil S."/>
            <person name="Calhoun S."/>
            <person name="Haridas S."/>
            <person name="Kuo A."/>
            <person name="Mondo S."/>
            <person name="Pangilinan J."/>
            <person name="Riley R."/>
            <person name="LaButti K."/>
            <person name="Andreopoulos B."/>
            <person name="Lipzen A."/>
            <person name="Chen C."/>
            <person name="Yan M."/>
            <person name="Daum C."/>
            <person name="Ng V."/>
            <person name="Clum A."/>
            <person name="Steindorff A."/>
            <person name="Ohm R.A."/>
            <person name="Martin F."/>
            <person name="Silar P."/>
            <person name="Natvig D.O."/>
            <person name="Lalanne C."/>
            <person name="Gautier V."/>
            <person name="Ament-Velasquez S.L."/>
            <person name="Kruys A."/>
            <person name="Hutchinson M.I."/>
            <person name="Powell A.J."/>
            <person name="Barry K."/>
            <person name="Miller A.N."/>
            <person name="Grigoriev I.V."/>
            <person name="Debuchy R."/>
            <person name="Gladieux P."/>
            <person name="Hiltunen Thoren M."/>
            <person name="Johannesson H."/>
        </authorList>
    </citation>
    <scope>NUCLEOTIDE SEQUENCE</scope>
    <source>
        <strain evidence="2">CBS 118394</strain>
    </source>
</reference>
<feature type="chain" id="PRO_5042177906" evidence="1">
    <location>
        <begin position="20"/>
        <end position="126"/>
    </location>
</feature>
<name>A0AAE0MEU2_9PEZI</name>
<evidence type="ECO:0000313" key="2">
    <source>
        <dbReference type="EMBL" id="KAK3329837.1"/>
    </source>
</evidence>
<sequence>MQPTTFVASLLAITNHALGLPTNGFAKETRTDKYVLDYRVWSRPGCLQAYNLGVGTITSSELDTCAWFFDTVQAFNLTNIVPGCHFYAYTEGDCLGRSYELIQSSGCAGTAPTGKSWVTYLVTCDS</sequence>
<accession>A0AAE0MEU2</accession>
<feature type="signal peptide" evidence="1">
    <location>
        <begin position="1"/>
        <end position="19"/>
    </location>
</feature>
<protein>
    <submittedName>
        <fullName evidence="2">Uncharacterized protein</fullName>
    </submittedName>
</protein>
<evidence type="ECO:0000313" key="3">
    <source>
        <dbReference type="Proteomes" id="UP001283341"/>
    </source>
</evidence>
<reference evidence="2" key="2">
    <citation type="submission" date="2023-06" db="EMBL/GenBank/DDBJ databases">
        <authorList>
            <consortium name="Lawrence Berkeley National Laboratory"/>
            <person name="Haridas S."/>
            <person name="Hensen N."/>
            <person name="Bonometti L."/>
            <person name="Westerberg I."/>
            <person name="Brannstrom I.O."/>
            <person name="Guillou S."/>
            <person name="Cros-Aarteil S."/>
            <person name="Calhoun S."/>
            <person name="Kuo A."/>
            <person name="Mondo S."/>
            <person name="Pangilinan J."/>
            <person name="Riley R."/>
            <person name="Labutti K."/>
            <person name="Andreopoulos B."/>
            <person name="Lipzen A."/>
            <person name="Chen C."/>
            <person name="Yanf M."/>
            <person name="Daum C."/>
            <person name="Ng V."/>
            <person name="Clum A."/>
            <person name="Steindorff A."/>
            <person name="Ohm R."/>
            <person name="Martin F."/>
            <person name="Silar P."/>
            <person name="Natvig D."/>
            <person name="Lalanne C."/>
            <person name="Gautier V."/>
            <person name="Ament-Velasquez S.L."/>
            <person name="Kruys A."/>
            <person name="Hutchinson M.I."/>
            <person name="Powell A.J."/>
            <person name="Barry K."/>
            <person name="Miller A.N."/>
            <person name="Grigoriev I.V."/>
            <person name="Debuchy R."/>
            <person name="Gladieux P."/>
            <person name="Thoren M.H."/>
            <person name="Johannesson H."/>
        </authorList>
    </citation>
    <scope>NUCLEOTIDE SEQUENCE</scope>
    <source>
        <strain evidence="2">CBS 118394</strain>
    </source>
</reference>